<dbReference type="InterPro" id="IPR038690">
    <property type="entry name" value="NusG_2_sf"/>
</dbReference>
<dbReference type="EMBL" id="JAMDLW010000003">
    <property type="protein sequence ID" value="MCY9518879.1"/>
    <property type="molecule type" value="Genomic_DNA"/>
</dbReference>
<evidence type="ECO:0000256" key="1">
    <source>
        <dbReference type="SAM" id="Phobius"/>
    </source>
</evidence>
<dbReference type="Gene3D" id="2.60.320.10">
    <property type="entry name" value="N-utilization substance G protein NusG, insert domain"/>
    <property type="match status" value="1"/>
</dbReference>
<dbReference type="Proteomes" id="UP001207626">
    <property type="component" value="Unassembled WGS sequence"/>
</dbReference>
<evidence type="ECO:0000313" key="2">
    <source>
        <dbReference type="EMBL" id="MCY9518879.1"/>
    </source>
</evidence>
<proteinExistence type="predicted"/>
<gene>
    <name evidence="2" type="ORF">M5X09_04195</name>
</gene>
<feature type="transmembrane region" description="Helical" evidence="1">
    <location>
        <begin position="6"/>
        <end position="26"/>
    </location>
</feature>
<accession>A0ABT4DNG9</accession>
<keyword evidence="3" id="KW-1185">Reference proteome</keyword>
<reference evidence="2 3" key="1">
    <citation type="submission" date="2022-05" db="EMBL/GenBank/DDBJ databases">
        <title>Genome Sequencing of Bee-Associated Microbes.</title>
        <authorList>
            <person name="Dunlap C."/>
        </authorList>
    </citation>
    <scope>NUCLEOTIDE SEQUENCE [LARGE SCALE GENOMIC DNA]</scope>
    <source>
        <strain evidence="2 3">NRRL NRS-1438</strain>
    </source>
</reference>
<dbReference type="CDD" id="cd09911">
    <property type="entry name" value="Lin0431_like"/>
    <property type="match status" value="1"/>
</dbReference>
<sequence length="132" mass="14750">MKRGDLILIGVIVIAALAFLVPKWLFQNESENLHNSKVVAHISVDGELYKQVELTQEEQIIKVDTDHGINILKVHDYGIEMFDADCPDKVCLSFGFVSRPNDTIVCLPHRVLVELFSEGDTGEESDIDAVVQ</sequence>
<evidence type="ECO:0000313" key="3">
    <source>
        <dbReference type="Proteomes" id="UP001207626"/>
    </source>
</evidence>
<dbReference type="RefSeq" id="WP_087433859.1">
    <property type="nucleotide sequence ID" value="NZ_JAMDLV010000033.1"/>
</dbReference>
<comment type="caution">
    <text evidence="2">The sequence shown here is derived from an EMBL/GenBank/DDBJ whole genome shotgun (WGS) entry which is preliminary data.</text>
</comment>
<keyword evidence="1" id="KW-0472">Membrane</keyword>
<keyword evidence="1" id="KW-1133">Transmembrane helix</keyword>
<protein>
    <submittedName>
        <fullName evidence="2">NusG domain II-containing protein</fullName>
    </submittedName>
</protein>
<dbReference type="Pfam" id="PF07009">
    <property type="entry name" value="NusG_II"/>
    <property type="match status" value="1"/>
</dbReference>
<organism evidence="2 3">
    <name type="scientific">Paenibacillus apiarius</name>
    <dbReference type="NCBI Taxonomy" id="46240"/>
    <lineage>
        <taxon>Bacteria</taxon>
        <taxon>Bacillati</taxon>
        <taxon>Bacillota</taxon>
        <taxon>Bacilli</taxon>
        <taxon>Bacillales</taxon>
        <taxon>Paenibacillaceae</taxon>
        <taxon>Paenibacillus</taxon>
    </lineage>
</organism>
<name>A0ABT4DNG9_9BACL</name>
<keyword evidence="1" id="KW-0812">Transmembrane</keyword>